<dbReference type="Proteomes" id="UP000006727">
    <property type="component" value="Chromosome 7"/>
</dbReference>
<feature type="transmembrane region" description="Helical" evidence="1">
    <location>
        <begin position="137"/>
        <end position="159"/>
    </location>
</feature>
<accession>A0A2K1KC64</accession>
<gene>
    <name evidence="2" type="ORF">PHYPA_010554</name>
</gene>
<reference evidence="2 4" key="1">
    <citation type="journal article" date="2008" name="Science">
        <title>The Physcomitrella genome reveals evolutionary insights into the conquest of land by plants.</title>
        <authorList>
            <person name="Rensing S."/>
            <person name="Lang D."/>
            <person name="Zimmer A."/>
            <person name="Terry A."/>
            <person name="Salamov A."/>
            <person name="Shapiro H."/>
            <person name="Nishiyama T."/>
            <person name="Perroud P.-F."/>
            <person name="Lindquist E."/>
            <person name="Kamisugi Y."/>
            <person name="Tanahashi T."/>
            <person name="Sakakibara K."/>
            <person name="Fujita T."/>
            <person name="Oishi K."/>
            <person name="Shin-I T."/>
            <person name="Kuroki Y."/>
            <person name="Toyoda A."/>
            <person name="Suzuki Y."/>
            <person name="Hashimoto A."/>
            <person name="Yamaguchi K."/>
            <person name="Sugano A."/>
            <person name="Kohara Y."/>
            <person name="Fujiyama A."/>
            <person name="Anterola A."/>
            <person name="Aoki S."/>
            <person name="Ashton N."/>
            <person name="Barbazuk W.B."/>
            <person name="Barker E."/>
            <person name="Bennetzen J."/>
            <person name="Bezanilla M."/>
            <person name="Blankenship R."/>
            <person name="Cho S.H."/>
            <person name="Dutcher S."/>
            <person name="Estelle M."/>
            <person name="Fawcett J.A."/>
            <person name="Gundlach H."/>
            <person name="Hanada K."/>
            <person name="Heyl A."/>
            <person name="Hicks K.A."/>
            <person name="Hugh J."/>
            <person name="Lohr M."/>
            <person name="Mayer K."/>
            <person name="Melkozernov A."/>
            <person name="Murata T."/>
            <person name="Nelson D."/>
            <person name="Pils B."/>
            <person name="Prigge M."/>
            <person name="Reiss B."/>
            <person name="Renner T."/>
            <person name="Rombauts S."/>
            <person name="Rushton P."/>
            <person name="Sanderfoot A."/>
            <person name="Schween G."/>
            <person name="Shiu S.-H."/>
            <person name="Stueber K."/>
            <person name="Theodoulou F.L."/>
            <person name="Tu H."/>
            <person name="Van de Peer Y."/>
            <person name="Verrier P.J."/>
            <person name="Waters E."/>
            <person name="Wood A."/>
            <person name="Yang L."/>
            <person name="Cove D."/>
            <person name="Cuming A."/>
            <person name="Hasebe M."/>
            <person name="Lucas S."/>
            <person name="Mishler D.B."/>
            <person name="Reski R."/>
            <person name="Grigoriev I."/>
            <person name="Quatrano R.S."/>
            <person name="Boore J.L."/>
        </authorList>
    </citation>
    <scope>NUCLEOTIDE SEQUENCE [LARGE SCALE GENOMIC DNA]</scope>
    <source>
        <strain evidence="3 4">cv. Gransden 2004</strain>
    </source>
</reference>
<keyword evidence="1" id="KW-0472">Membrane</keyword>
<dbReference type="Gramene" id="Pp3c7_18880V3.1">
    <property type="protein sequence ID" value="Pp3c7_18880V3.1"/>
    <property type="gene ID" value="Pp3c7_18880"/>
</dbReference>
<evidence type="ECO:0000313" key="2">
    <source>
        <dbReference type="EMBL" id="PNR51368.1"/>
    </source>
</evidence>
<evidence type="ECO:0000313" key="4">
    <source>
        <dbReference type="Proteomes" id="UP000006727"/>
    </source>
</evidence>
<reference evidence="3" key="3">
    <citation type="submission" date="2020-12" db="UniProtKB">
        <authorList>
            <consortium name="EnsemblPlants"/>
        </authorList>
    </citation>
    <scope>IDENTIFICATION</scope>
</reference>
<dbReference type="AlphaFoldDB" id="A0A2K1KC64"/>
<keyword evidence="4" id="KW-1185">Reference proteome</keyword>
<keyword evidence="1" id="KW-0812">Transmembrane</keyword>
<keyword evidence="1" id="KW-1133">Transmembrane helix</keyword>
<proteinExistence type="predicted"/>
<name>A0A2K1KC64_PHYPA</name>
<dbReference type="InParanoid" id="A0A2K1KC64"/>
<organism evidence="2">
    <name type="scientific">Physcomitrium patens</name>
    <name type="common">Spreading-leaved earth moss</name>
    <name type="synonym">Physcomitrella patens</name>
    <dbReference type="NCBI Taxonomy" id="3218"/>
    <lineage>
        <taxon>Eukaryota</taxon>
        <taxon>Viridiplantae</taxon>
        <taxon>Streptophyta</taxon>
        <taxon>Embryophyta</taxon>
        <taxon>Bryophyta</taxon>
        <taxon>Bryophytina</taxon>
        <taxon>Bryopsida</taxon>
        <taxon>Funariidae</taxon>
        <taxon>Funariales</taxon>
        <taxon>Funariaceae</taxon>
        <taxon>Physcomitrium</taxon>
    </lineage>
</organism>
<protein>
    <submittedName>
        <fullName evidence="2 3">Uncharacterized protein</fullName>
    </submittedName>
</protein>
<evidence type="ECO:0000256" key="1">
    <source>
        <dbReference type="SAM" id="Phobius"/>
    </source>
</evidence>
<dbReference type="EnsemblPlants" id="Pp3c7_18880V3.1">
    <property type="protein sequence ID" value="Pp3c7_18880V3.1"/>
    <property type="gene ID" value="Pp3c7_18880"/>
</dbReference>
<dbReference type="EMBL" id="ABEU02000007">
    <property type="protein sequence ID" value="PNR51368.1"/>
    <property type="molecule type" value="Genomic_DNA"/>
</dbReference>
<dbReference type="Gramene" id="Pp3c7_18880V3.2">
    <property type="protein sequence ID" value="Pp3c7_18880V3.2"/>
    <property type="gene ID" value="Pp3c7_18880"/>
</dbReference>
<evidence type="ECO:0000313" key="3">
    <source>
        <dbReference type="EnsemblPlants" id="Pp3c7_18880V3.1"/>
    </source>
</evidence>
<dbReference type="EnsemblPlants" id="Pp3c7_18880V3.2">
    <property type="protein sequence ID" value="Pp3c7_18880V3.2"/>
    <property type="gene ID" value="Pp3c7_18880"/>
</dbReference>
<dbReference type="PaxDb" id="3218-PP1S2_537V6.1"/>
<sequence>MREHRHAAVFGTPLKLRLIRRELLHLACEICCQLLPTKPDPVEKPVMVRFRIPKASSPSPRVRLLRSDLSEHETVWRAARALTGYCGGSNSASICFSRLLRSEDTSGSLLESYIKIYSQTETSRVQMASQLRRKSSIPIIVQVGLALAVCVNMGLLHYVEGANFTVGAGYVESSTGSTYWTNTIGGLLRPEILLSSYQRWTNSVLVSVGDTLSKLPVQPTFHITLLLNSSDGTKLVSYAVRVLLIHFGGVKRLATEFRVNFSPNLKGIYFHCLSGSHVKMRMLSEN</sequence>
<reference evidence="2 4" key="2">
    <citation type="journal article" date="2018" name="Plant J.">
        <title>The Physcomitrella patens chromosome-scale assembly reveals moss genome structure and evolution.</title>
        <authorList>
            <person name="Lang D."/>
            <person name="Ullrich K.K."/>
            <person name="Murat F."/>
            <person name="Fuchs J."/>
            <person name="Jenkins J."/>
            <person name="Haas F.B."/>
            <person name="Piednoel M."/>
            <person name="Gundlach H."/>
            <person name="Van Bel M."/>
            <person name="Meyberg R."/>
            <person name="Vives C."/>
            <person name="Morata J."/>
            <person name="Symeonidi A."/>
            <person name="Hiss M."/>
            <person name="Muchero W."/>
            <person name="Kamisugi Y."/>
            <person name="Saleh O."/>
            <person name="Blanc G."/>
            <person name="Decker E.L."/>
            <person name="van Gessel N."/>
            <person name="Grimwood J."/>
            <person name="Hayes R.D."/>
            <person name="Graham S.W."/>
            <person name="Gunter L.E."/>
            <person name="McDaniel S.F."/>
            <person name="Hoernstein S.N.W."/>
            <person name="Larsson A."/>
            <person name="Li F.W."/>
            <person name="Perroud P.F."/>
            <person name="Phillips J."/>
            <person name="Ranjan P."/>
            <person name="Rokshar D.S."/>
            <person name="Rothfels C.J."/>
            <person name="Schneider L."/>
            <person name="Shu S."/>
            <person name="Stevenson D.W."/>
            <person name="Thummler F."/>
            <person name="Tillich M."/>
            <person name="Villarreal Aguilar J.C."/>
            <person name="Widiez T."/>
            <person name="Wong G.K."/>
            <person name="Wymore A."/>
            <person name="Zhang Y."/>
            <person name="Zimmer A.D."/>
            <person name="Quatrano R.S."/>
            <person name="Mayer K.F.X."/>
            <person name="Goodstein D."/>
            <person name="Casacuberta J.M."/>
            <person name="Vandepoele K."/>
            <person name="Reski R."/>
            <person name="Cuming A.C."/>
            <person name="Tuskan G.A."/>
            <person name="Maumus F."/>
            <person name="Salse J."/>
            <person name="Schmutz J."/>
            <person name="Rensing S.A."/>
        </authorList>
    </citation>
    <scope>NUCLEOTIDE SEQUENCE [LARGE SCALE GENOMIC DNA]</scope>
    <source>
        <strain evidence="3 4">cv. Gransden 2004</strain>
    </source>
</reference>